<keyword evidence="2" id="KW-0808">Transferase</keyword>
<dbReference type="EMBL" id="CP009508">
    <property type="protein sequence ID" value="AKB38175.1"/>
    <property type="molecule type" value="Genomic_DNA"/>
</dbReference>
<keyword evidence="4" id="KW-0573">Peptidoglycan synthesis</keyword>
<organism evidence="8 9">
    <name type="scientific">Methanosarcina siciliae C2J</name>
    <dbReference type="NCBI Taxonomy" id="1434118"/>
    <lineage>
        <taxon>Archaea</taxon>
        <taxon>Methanobacteriati</taxon>
        <taxon>Methanobacteriota</taxon>
        <taxon>Stenosarchaea group</taxon>
        <taxon>Methanomicrobia</taxon>
        <taxon>Methanosarcinales</taxon>
        <taxon>Methanosarcinaceae</taxon>
        <taxon>Methanosarcina</taxon>
    </lineage>
</organism>
<dbReference type="HOGENOM" id="CLU_064650_0_0_2"/>
<dbReference type="RefSeq" id="WP_231593493.1">
    <property type="nucleotide sequence ID" value="NZ_CP009508.1"/>
</dbReference>
<name>A0A0E3PRT9_9EURY</name>
<dbReference type="InterPro" id="IPR050644">
    <property type="entry name" value="PG_Glycine_Bridge_Synth"/>
</dbReference>
<dbReference type="GO" id="GO:0016755">
    <property type="term" value="F:aminoacyltransferase activity"/>
    <property type="evidence" value="ECO:0007669"/>
    <property type="project" value="InterPro"/>
</dbReference>
<dbReference type="PANTHER" id="PTHR36174:SF1">
    <property type="entry name" value="LIPID II:GLYCINE GLYCYLTRANSFERASE"/>
    <property type="match status" value="1"/>
</dbReference>
<dbReference type="GO" id="GO:0071555">
    <property type="term" value="P:cell wall organization"/>
    <property type="evidence" value="ECO:0007669"/>
    <property type="project" value="UniProtKB-KW"/>
</dbReference>
<accession>A0A0E3PRT9</accession>
<dbReference type="InterPro" id="IPR038740">
    <property type="entry name" value="BioF2-like_GNAT_dom"/>
</dbReference>
<evidence type="ECO:0000256" key="1">
    <source>
        <dbReference type="ARBA" id="ARBA00009943"/>
    </source>
</evidence>
<dbReference type="InterPro" id="IPR016181">
    <property type="entry name" value="Acyl_CoA_acyltransferase"/>
</dbReference>
<reference evidence="8 9" key="1">
    <citation type="submission" date="2014-07" db="EMBL/GenBank/DDBJ databases">
        <title>Methanogenic archaea and the global carbon cycle.</title>
        <authorList>
            <person name="Henriksen J.R."/>
            <person name="Luke J."/>
            <person name="Reinhart S."/>
            <person name="Benedict M.N."/>
            <person name="Youngblut N.D."/>
            <person name="Metcalf M.E."/>
            <person name="Whitaker R.J."/>
            <person name="Metcalf W.W."/>
        </authorList>
    </citation>
    <scope>NUCLEOTIDE SEQUENCE [LARGE SCALE GENOMIC DNA]</scope>
    <source>
        <strain evidence="8 9">C2J</strain>
    </source>
</reference>
<dbReference type="PATRIC" id="fig|1434118.4.peg.4629"/>
<sequence length="391" mass="45540">MISTDVEIKVESGGVYIICRRVKIEDKEQWNNVVKESLNGTFYHTWEWNDVIEKGLNSESLSVAVEDEEEHKLIGIFPFFIRNLFEDYRINKYFPTISNNFQIGCSPHHKLYSFGGPCVLSSVTNCEEIYKLIFDSIDSYSKDKKNITGHLIYPYHNCLDSALIQNGYTKTGIKKTAIINIDKDLTEICKGFKKQFSRDIKKASKKGIIIYESQNYEEDIDLYYNQFQKLLIDRVIERTGNCYGRVSYALVPYSYFEKLRDILFPKKMARLFFAEYNGVKVGALMNFYYKDTIYLGHTTVLRGKYNGLNVSKLLMWHIIVDGKKNGFKNLDVSGLHPNESHGQYQFKMGFKGQVKEIGVYKKSYRYNEIKHAKAIIYKHAKATIIELRKLQ</sequence>
<dbReference type="GO" id="GO:0044038">
    <property type="term" value="P:cell wall macromolecule biosynthetic process"/>
    <property type="evidence" value="ECO:0007669"/>
    <property type="project" value="InterPro"/>
</dbReference>
<dbReference type="InterPro" id="IPR003447">
    <property type="entry name" value="FEMABX"/>
</dbReference>
<keyword evidence="6" id="KW-0961">Cell wall biogenesis/degradation</keyword>
<evidence type="ECO:0000256" key="2">
    <source>
        <dbReference type="ARBA" id="ARBA00022679"/>
    </source>
</evidence>
<dbReference type="GeneID" id="24873285"/>
<dbReference type="PROSITE" id="PS51191">
    <property type="entry name" value="FEMABX"/>
    <property type="match status" value="1"/>
</dbReference>
<keyword evidence="3" id="KW-0133">Cell shape</keyword>
<keyword evidence="5" id="KW-0012">Acyltransferase</keyword>
<dbReference type="Pfam" id="PF13480">
    <property type="entry name" value="Acetyltransf_6"/>
    <property type="match status" value="1"/>
</dbReference>
<evidence type="ECO:0000256" key="6">
    <source>
        <dbReference type="ARBA" id="ARBA00023316"/>
    </source>
</evidence>
<evidence type="ECO:0000259" key="7">
    <source>
        <dbReference type="Pfam" id="PF13480"/>
    </source>
</evidence>
<dbReference type="GO" id="GO:0008360">
    <property type="term" value="P:regulation of cell shape"/>
    <property type="evidence" value="ECO:0007669"/>
    <property type="project" value="UniProtKB-KW"/>
</dbReference>
<evidence type="ECO:0000256" key="3">
    <source>
        <dbReference type="ARBA" id="ARBA00022960"/>
    </source>
</evidence>
<dbReference type="Gene3D" id="3.40.630.30">
    <property type="match status" value="1"/>
</dbReference>
<dbReference type="KEGG" id="msj:MSSAC_3585"/>
<dbReference type="PANTHER" id="PTHR36174">
    <property type="entry name" value="LIPID II:GLYCINE GLYCYLTRANSFERASE"/>
    <property type="match status" value="1"/>
</dbReference>
<evidence type="ECO:0000313" key="8">
    <source>
        <dbReference type="EMBL" id="AKB38175.1"/>
    </source>
</evidence>
<proteinExistence type="inferred from homology"/>
<dbReference type="AlphaFoldDB" id="A0A0E3PRT9"/>
<evidence type="ECO:0000313" key="9">
    <source>
        <dbReference type="Proteomes" id="UP000033123"/>
    </source>
</evidence>
<evidence type="ECO:0000256" key="4">
    <source>
        <dbReference type="ARBA" id="ARBA00022984"/>
    </source>
</evidence>
<feature type="domain" description="BioF2-like acetyltransferase" evidence="7">
    <location>
        <begin position="192"/>
        <end position="347"/>
    </location>
</feature>
<dbReference type="SUPFAM" id="SSF55729">
    <property type="entry name" value="Acyl-CoA N-acyltransferases (Nat)"/>
    <property type="match status" value="1"/>
</dbReference>
<protein>
    <recommendedName>
        <fullName evidence="7">BioF2-like acetyltransferase domain-containing protein</fullName>
    </recommendedName>
</protein>
<gene>
    <name evidence="8" type="ORF">MSSAC_3585</name>
</gene>
<evidence type="ECO:0000256" key="5">
    <source>
        <dbReference type="ARBA" id="ARBA00023315"/>
    </source>
</evidence>
<comment type="similarity">
    <text evidence="1">Belongs to the FemABX family.</text>
</comment>
<dbReference type="Proteomes" id="UP000033123">
    <property type="component" value="Chromosome"/>
</dbReference>